<sequence length="340" mass="37145">MRPFPIVKVLIVMISLLLLVAACSSSQDTGTTKEEAALDYPKEDINILVGYAPGGGTDTMARVMIQALNNNGIVDQTFQVENLPGASGVNAFIKMQKESDDDHQIMIVPEMGIPLVNGSFDAGYDDFIPVAQASTGTVAMVVGKNSPYETAEEVIEAIEKDPASVSISIPGALDSAEPYRWYTIFEEIGSDIELGDLNTIPTGGLSEVITSIVGEHTDVALLSASKGIVDQAEVGNMKVLAVLSPERLEQFPDTPTLVELGINIVHDKARGIWMGKDVPEEVVQYWEDVMSKIETTPEWQEYLEQEMLQATFKDSEAYLDFLKTEGESFGAYIKRIEENR</sequence>
<evidence type="ECO:0000256" key="1">
    <source>
        <dbReference type="ARBA" id="ARBA00006987"/>
    </source>
</evidence>
<reference evidence="3" key="1">
    <citation type="submission" date="2020-09" db="EMBL/GenBank/DDBJ databases">
        <title>A novel bacterium of genus Bacillus, isolated from South China Sea.</title>
        <authorList>
            <person name="Huang H."/>
            <person name="Mo K."/>
            <person name="Hu Y."/>
        </authorList>
    </citation>
    <scope>NUCLEOTIDE SEQUENCE</scope>
    <source>
        <strain evidence="3">IB182487</strain>
    </source>
</reference>
<evidence type="ECO:0000256" key="2">
    <source>
        <dbReference type="SAM" id="SignalP"/>
    </source>
</evidence>
<dbReference type="RefSeq" id="WP_191159385.1">
    <property type="nucleotide sequence ID" value="NZ_JACXAI010000022.1"/>
</dbReference>
<feature type="signal peptide" evidence="2">
    <location>
        <begin position="1"/>
        <end position="26"/>
    </location>
</feature>
<dbReference type="InterPro" id="IPR042100">
    <property type="entry name" value="Bug_dom1"/>
</dbReference>
<dbReference type="AlphaFoldDB" id="A0A926S295"/>
<dbReference type="PROSITE" id="PS51257">
    <property type="entry name" value="PROKAR_LIPOPROTEIN"/>
    <property type="match status" value="1"/>
</dbReference>
<keyword evidence="4" id="KW-1185">Reference proteome</keyword>
<accession>A0A926S295</accession>
<evidence type="ECO:0000313" key="3">
    <source>
        <dbReference type="EMBL" id="MBD1381784.1"/>
    </source>
</evidence>
<dbReference type="Gene3D" id="3.40.190.150">
    <property type="entry name" value="Bordetella uptake gene, domain 1"/>
    <property type="match status" value="1"/>
</dbReference>
<dbReference type="CDD" id="cd07012">
    <property type="entry name" value="PBP2_Bug_TTT"/>
    <property type="match status" value="1"/>
</dbReference>
<dbReference type="PIRSF" id="PIRSF017082">
    <property type="entry name" value="YflP"/>
    <property type="match status" value="1"/>
</dbReference>
<gene>
    <name evidence="3" type="ORF">IC621_16245</name>
</gene>
<feature type="chain" id="PRO_5038401314" evidence="2">
    <location>
        <begin position="27"/>
        <end position="340"/>
    </location>
</feature>
<dbReference type="Proteomes" id="UP000626844">
    <property type="component" value="Unassembled WGS sequence"/>
</dbReference>
<proteinExistence type="inferred from homology"/>
<dbReference type="Gene3D" id="3.40.190.10">
    <property type="entry name" value="Periplasmic binding protein-like II"/>
    <property type="match status" value="1"/>
</dbReference>
<keyword evidence="2" id="KW-0732">Signal</keyword>
<evidence type="ECO:0000313" key="4">
    <source>
        <dbReference type="Proteomes" id="UP000626844"/>
    </source>
</evidence>
<protein>
    <submittedName>
        <fullName evidence="3">Tripartite tricarboxylate transporter substrate binding protein</fullName>
    </submittedName>
</protein>
<organism evidence="3 4">
    <name type="scientific">Metabacillus arenae</name>
    <dbReference type="NCBI Taxonomy" id="2771434"/>
    <lineage>
        <taxon>Bacteria</taxon>
        <taxon>Bacillati</taxon>
        <taxon>Bacillota</taxon>
        <taxon>Bacilli</taxon>
        <taxon>Bacillales</taxon>
        <taxon>Bacillaceae</taxon>
        <taxon>Metabacillus</taxon>
    </lineage>
</organism>
<dbReference type="PANTHER" id="PTHR42928">
    <property type="entry name" value="TRICARBOXYLATE-BINDING PROTEIN"/>
    <property type="match status" value="1"/>
</dbReference>
<dbReference type="InterPro" id="IPR005064">
    <property type="entry name" value="BUG"/>
</dbReference>
<comment type="similarity">
    <text evidence="1">Belongs to the UPF0065 (bug) family.</text>
</comment>
<dbReference type="Pfam" id="PF03401">
    <property type="entry name" value="TctC"/>
    <property type="match status" value="1"/>
</dbReference>
<dbReference type="PANTHER" id="PTHR42928:SF3">
    <property type="entry name" value="UPF0065 PROTEIN YFLP"/>
    <property type="match status" value="1"/>
</dbReference>
<comment type="caution">
    <text evidence="3">The sequence shown here is derived from an EMBL/GenBank/DDBJ whole genome shotgun (WGS) entry which is preliminary data.</text>
</comment>
<dbReference type="EMBL" id="JACXAI010000022">
    <property type="protein sequence ID" value="MBD1381784.1"/>
    <property type="molecule type" value="Genomic_DNA"/>
</dbReference>
<name>A0A926S295_9BACI</name>